<dbReference type="AlphaFoldDB" id="A0A2A2KXV3"/>
<dbReference type="InterPro" id="IPR007084">
    <property type="entry name" value="BRICHOS_dom"/>
</dbReference>
<organism evidence="12 14">
    <name type="scientific">Diploscapter pachys</name>
    <dbReference type="NCBI Taxonomy" id="2018661"/>
    <lineage>
        <taxon>Eukaryota</taxon>
        <taxon>Metazoa</taxon>
        <taxon>Ecdysozoa</taxon>
        <taxon>Nematoda</taxon>
        <taxon>Chromadorea</taxon>
        <taxon>Rhabditida</taxon>
        <taxon>Rhabditina</taxon>
        <taxon>Rhabditomorpha</taxon>
        <taxon>Rhabditoidea</taxon>
        <taxon>Rhabditidae</taxon>
        <taxon>Diploscapter</taxon>
    </lineage>
</organism>
<evidence type="ECO:0000256" key="2">
    <source>
        <dbReference type="ARBA" id="ARBA00006794"/>
    </source>
</evidence>
<protein>
    <recommendedName>
        <fullName evidence="9">Integral membrane protein 2</fullName>
    </recommendedName>
</protein>
<dbReference type="GO" id="GO:0001540">
    <property type="term" value="F:amyloid-beta binding"/>
    <property type="evidence" value="ECO:0007669"/>
    <property type="project" value="TreeGrafter"/>
</dbReference>
<evidence type="ECO:0000313" key="14">
    <source>
        <dbReference type="Proteomes" id="UP000218231"/>
    </source>
</evidence>
<evidence type="ECO:0000256" key="10">
    <source>
        <dbReference type="SAM" id="MobiDB-lite"/>
    </source>
</evidence>
<reference evidence="12 14" key="1">
    <citation type="journal article" date="2017" name="Curr. Biol.">
        <title>Genome architecture and evolution of a unichromosomal asexual nematode.</title>
        <authorList>
            <person name="Fradin H."/>
            <person name="Zegar C."/>
            <person name="Gutwein M."/>
            <person name="Lucas J."/>
            <person name="Kovtun M."/>
            <person name="Corcoran D."/>
            <person name="Baugh L.R."/>
            <person name="Kiontke K."/>
            <person name="Gunsalus K."/>
            <person name="Fitch D.H."/>
            <person name="Piano F."/>
        </authorList>
    </citation>
    <scope>NUCLEOTIDE SEQUENCE [LARGE SCALE GENOMIC DNA]</scope>
    <source>
        <strain evidence="12">PF1309</strain>
    </source>
</reference>
<dbReference type="GO" id="GO:0042985">
    <property type="term" value="P:negative regulation of amyloid precursor protein biosynthetic process"/>
    <property type="evidence" value="ECO:0007669"/>
    <property type="project" value="TreeGrafter"/>
</dbReference>
<comment type="caution">
    <text evidence="12">The sequence shown here is derived from an EMBL/GenBank/DDBJ whole genome shotgun (WGS) entry which is preliminary data.</text>
</comment>
<dbReference type="Proteomes" id="UP000218231">
    <property type="component" value="Unassembled WGS sequence"/>
</dbReference>
<keyword evidence="3 9" id="KW-0812">Transmembrane</keyword>
<evidence type="ECO:0000256" key="5">
    <source>
        <dbReference type="ARBA" id="ARBA00022989"/>
    </source>
</evidence>
<dbReference type="PROSITE" id="PS50869">
    <property type="entry name" value="BRICHOS"/>
    <property type="match status" value="1"/>
</dbReference>
<comment type="similarity">
    <text evidence="2 9">Belongs to the ITM2 family.</text>
</comment>
<evidence type="ECO:0000256" key="1">
    <source>
        <dbReference type="ARBA" id="ARBA00004606"/>
    </source>
</evidence>
<keyword evidence="9" id="KW-1003">Cell membrane</keyword>
<dbReference type="PANTHER" id="PTHR10962">
    <property type="entry name" value="INTEGRAL TRANSMEMBRANE PROTEIN 2"/>
    <property type="match status" value="1"/>
</dbReference>
<evidence type="ECO:0000313" key="13">
    <source>
        <dbReference type="EMBL" id="PAV78969.1"/>
    </source>
</evidence>
<proteinExistence type="inferred from homology"/>
<dbReference type="PANTHER" id="PTHR10962:SF1">
    <property type="entry name" value="INTEGRAL MEMBRANE PROTEIN 2"/>
    <property type="match status" value="1"/>
</dbReference>
<evidence type="ECO:0000313" key="12">
    <source>
        <dbReference type="EMBL" id="PAV78768.1"/>
    </source>
</evidence>
<feature type="domain" description="BRICHOS" evidence="11">
    <location>
        <begin position="182"/>
        <end position="280"/>
    </location>
</feature>
<keyword evidence="7" id="KW-1015">Disulfide bond</keyword>
<evidence type="ECO:0000256" key="8">
    <source>
        <dbReference type="ARBA" id="ARBA00023180"/>
    </source>
</evidence>
<gene>
    <name evidence="12" type="ORF">WR25_08296</name>
    <name evidence="13" type="ORF">WR25_10304</name>
</gene>
<dbReference type="InterPro" id="IPR040145">
    <property type="entry name" value="ITM2"/>
</dbReference>
<dbReference type="STRING" id="2018661.A0A2A2KXV3"/>
<keyword evidence="8" id="KW-0325">Glycoprotein</keyword>
<sequence>MTIFTKSDTIDEKKDIETGKEIPKVIVSQTSNQPTADAGEDGKKHEEGKISNFGWIPMEGGNFDRPKEKRSSSFGPLSIIRLSPSPLARTPSPSPEYDNAENERRFRRFTKFTLIFCLIMGVGIAISFFFYQRGLIESAYRRGLYHGLNAVAFNNKGVAERLEQQVEVDPNEAYEKIDVPRFGSNRPAIFLHDFKQNFTAIVDVMGKRCFVKQLDRNAVAPPRNFIDMLKGFNRNGPLAVAPRVVRETFRVGQPLSQEEVDGLQSFMISRHCSYRPTYMLKKTSQAAEEMRRNKREILDDTMETLEFAANGGDGVEIDVVTF</sequence>
<keyword evidence="5 9" id="KW-1133">Transmembrane helix</keyword>
<feature type="compositionally biased region" description="Basic and acidic residues" evidence="10">
    <location>
        <begin position="40"/>
        <end position="49"/>
    </location>
</feature>
<dbReference type="GO" id="GO:0005794">
    <property type="term" value="C:Golgi apparatus"/>
    <property type="evidence" value="ECO:0007669"/>
    <property type="project" value="TreeGrafter"/>
</dbReference>
<evidence type="ECO:0000256" key="6">
    <source>
        <dbReference type="ARBA" id="ARBA00023136"/>
    </source>
</evidence>
<feature type="compositionally biased region" description="Basic and acidic residues" evidence="10">
    <location>
        <begin position="8"/>
        <end position="23"/>
    </location>
</feature>
<feature type="transmembrane region" description="Helical" evidence="9">
    <location>
        <begin position="112"/>
        <end position="131"/>
    </location>
</feature>
<dbReference type="OrthoDB" id="9982095at2759"/>
<dbReference type="EMBL" id="LIAE01007485">
    <property type="protein sequence ID" value="PAV78969.1"/>
    <property type="molecule type" value="Genomic_DNA"/>
</dbReference>
<keyword evidence="6 9" id="KW-0472">Membrane</keyword>
<feature type="region of interest" description="Disordered" evidence="10">
    <location>
        <begin position="65"/>
        <end position="101"/>
    </location>
</feature>
<evidence type="ECO:0000256" key="4">
    <source>
        <dbReference type="ARBA" id="ARBA00022968"/>
    </source>
</evidence>
<dbReference type="EMBL" id="LIAE01007519">
    <property type="protein sequence ID" value="PAV78768.1"/>
    <property type="molecule type" value="Genomic_DNA"/>
</dbReference>
<evidence type="ECO:0000259" key="11">
    <source>
        <dbReference type="PROSITE" id="PS50869"/>
    </source>
</evidence>
<keyword evidence="14" id="KW-1185">Reference proteome</keyword>
<dbReference type="SMART" id="SM01039">
    <property type="entry name" value="BRICHOS"/>
    <property type="match status" value="1"/>
</dbReference>
<comment type="subcellular location">
    <subcellularLocation>
        <location evidence="1 9">Membrane</location>
        <topology evidence="1 9">Single-pass type II membrane protein</topology>
    </subcellularLocation>
</comment>
<accession>A0A2A2KXV3</accession>
<evidence type="ECO:0000256" key="9">
    <source>
        <dbReference type="RuleBase" id="RU367061"/>
    </source>
</evidence>
<dbReference type="GO" id="GO:0070062">
    <property type="term" value="C:extracellular exosome"/>
    <property type="evidence" value="ECO:0007669"/>
    <property type="project" value="TreeGrafter"/>
</dbReference>
<name>A0A2A2KXV3_9BILA</name>
<dbReference type="Pfam" id="PF04089">
    <property type="entry name" value="BRICHOS"/>
    <property type="match status" value="1"/>
</dbReference>
<keyword evidence="4 9" id="KW-0735">Signal-anchor</keyword>
<evidence type="ECO:0000256" key="7">
    <source>
        <dbReference type="ARBA" id="ARBA00023157"/>
    </source>
</evidence>
<feature type="region of interest" description="Disordered" evidence="10">
    <location>
        <begin position="1"/>
        <end position="52"/>
    </location>
</feature>
<dbReference type="GO" id="GO:0005886">
    <property type="term" value="C:plasma membrane"/>
    <property type="evidence" value="ECO:0007669"/>
    <property type="project" value="UniProtKB-UniRule"/>
</dbReference>
<evidence type="ECO:0000256" key="3">
    <source>
        <dbReference type="ARBA" id="ARBA00022692"/>
    </source>
</evidence>